<organism evidence="1 2">
    <name type="scientific">Oryzomicrobium terrae</name>
    <dbReference type="NCBI Taxonomy" id="1735038"/>
    <lineage>
        <taxon>Bacteria</taxon>
        <taxon>Pseudomonadati</taxon>
        <taxon>Pseudomonadota</taxon>
        <taxon>Betaproteobacteria</taxon>
        <taxon>Rhodocyclales</taxon>
        <taxon>Rhodocyclaceae</taxon>
        <taxon>Oryzomicrobium</taxon>
    </lineage>
</organism>
<evidence type="ECO:0000313" key="1">
    <source>
        <dbReference type="EMBL" id="QEL64996.1"/>
    </source>
</evidence>
<dbReference type="Gene3D" id="3.40.1230.10">
    <property type="entry name" value="MTH938-like"/>
    <property type="match status" value="1"/>
</dbReference>
<dbReference type="KEGG" id="otr:OTERR_15200"/>
<dbReference type="RefSeq" id="WP_149425367.1">
    <property type="nucleotide sequence ID" value="NZ_CP022579.1"/>
</dbReference>
<proteinExistence type="predicted"/>
<dbReference type="PANTHER" id="PTHR21192">
    <property type="entry name" value="NUCLEAR PROTEIN E3-3"/>
    <property type="match status" value="1"/>
</dbReference>
<protein>
    <recommendedName>
        <fullName evidence="3">Xcc1710-like domain-containing protein</fullName>
    </recommendedName>
</protein>
<dbReference type="PANTHER" id="PTHR21192:SF2">
    <property type="entry name" value="NADH DEHYDROGENASE [UBIQUINONE] 1 ALPHA SUBCOMPLEX ASSEMBLY FACTOR 3"/>
    <property type="match status" value="1"/>
</dbReference>
<sequence length="123" mass="13538">MKLHLSRTDGLYTFSGYGDGYVTVNGKRHESNLLVSPTRLTPGWTSHDFDALSEDDFALLAATDAEILILGTGRSFRFPHPRLTQPLLATGRSLEAMDTQAACRTYNILAAEDRKVICALLLP</sequence>
<name>A0A5C1E7R8_9RHOO</name>
<accession>A0A5C1E7R8</accession>
<dbReference type="Proteomes" id="UP000323671">
    <property type="component" value="Chromosome"/>
</dbReference>
<dbReference type="EMBL" id="CP022579">
    <property type="protein sequence ID" value="QEL64996.1"/>
    <property type="molecule type" value="Genomic_DNA"/>
</dbReference>
<dbReference type="InterPro" id="IPR007523">
    <property type="entry name" value="NDUFAF3/AAMDC"/>
</dbReference>
<dbReference type="AlphaFoldDB" id="A0A5C1E7R8"/>
<dbReference type="InterPro" id="IPR036748">
    <property type="entry name" value="MTH938-like_sf"/>
</dbReference>
<dbReference type="CDD" id="cd05560">
    <property type="entry name" value="Xcc1710_like"/>
    <property type="match status" value="1"/>
</dbReference>
<reference evidence="1 2" key="1">
    <citation type="submission" date="2017-07" db="EMBL/GenBank/DDBJ databases">
        <title>Complete genome sequence of Oryzomicrobium terrae TPP412.</title>
        <authorList>
            <person name="Chiu L.-W."/>
            <person name="Lo K.-J."/>
            <person name="Tsai Y.-M."/>
            <person name="Lin S.-S."/>
            <person name="Kuo C.-H."/>
            <person name="Liu C.-T."/>
        </authorList>
    </citation>
    <scope>NUCLEOTIDE SEQUENCE [LARGE SCALE GENOMIC DNA]</scope>
    <source>
        <strain evidence="1 2">TPP412</strain>
    </source>
</reference>
<dbReference type="Pfam" id="PF04430">
    <property type="entry name" value="DUF498"/>
    <property type="match status" value="1"/>
</dbReference>
<gene>
    <name evidence="1" type="ORF">OTERR_15200</name>
</gene>
<evidence type="ECO:0000313" key="2">
    <source>
        <dbReference type="Proteomes" id="UP000323671"/>
    </source>
</evidence>
<keyword evidence="2" id="KW-1185">Reference proteome</keyword>
<evidence type="ECO:0008006" key="3">
    <source>
        <dbReference type="Google" id="ProtNLM"/>
    </source>
</evidence>
<dbReference type="SUPFAM" id="SSF64076">
    <property type="entry name" value="MTH938-like"/>
    <property type="match status" value="1"/>
</dbReference>